<protein>
    <recommendedName>
        <fullName evidence="4">Dystroglycan-type cadherin-like domain-containing protein</fullName>
    </recommendedName>
</protein>
<dbReference type="PROSITE" id="PS51318">
    <property type="entry name" value="TAT"/>
    <property type="match status" value="1"/>
</dbReference>
<keyword evidence="3" id="KW-1185">Reference proteome</keyword>
<dbReference type="InterPro" id="IPR015943">
    <property type="entry name" value="WD40/YVTN_repeat-like_dom_sf"/>
</dbReference>
<accession>A0A3E0VG12</accession>
<dbReference type="GO" id="GO:0005975">
    <property type="term" value="P:carbohydrate metabolic process"/>
    <property type="evidence" value="ECO:0007669"/>
    <property type="project" value="UniProtKB-ARBA"/>
</dbReference>
<gene>
    <name evidence="2" type="ORF">B7R54_03030</name>
</gene>
<dbReference type="SUPFAM" id="SSF49313">
    <property type="entry name" value="Cadherin-like"/>
    <property type="match status" value="2"/>
</dbReference>
<organism evidence="2 3">
    <name type="scientific">Subtercola boreus</name>
    <dbReference type="NCBI Taxonomy" id="120213"/>
    <lineage>
        <taxon>Bacteria</taxon>
        <taxon>Bacillati</taxon>
        <taxon>Actinomycetota</taxon>
        <taxon>Actinomycetes</taxon>
        <taxon>Micrococcales</taxon>
        <taxon>Microbacteriaceae</taxon>
        <taxon>Subtercola</taxon>
    </lineage>
</organism>
<dbReference type="PANTHER" id="PTHR47197:SF3">
    <property type="entry name" value="DIHYDRO-HEME D1 DEHYDROGENASE"/>
    <property type="match status" value="1"/>
</dbReference>
<dbReference type="Gene3D" id="2.130.10.10">
    <property type="entry name" value="YVTN repeat-like/Quinoprotein amine dehydrogenase"/>
    <property type="match status" value="2"/>
</dbReference>
<dbReference type="SUPFAM" id="SSF50974">
    <property type="entry name" value="Nitrous oxide reductase, N-terminal domain"/>
    <property type="match status" value="1"/>
</dbReference>
<name>A0A3E0VG12_9MICO</name>
<dbReference type="Gene3D" id="2.60.40.10">
    <property type="entry name" value="Immunoglobulins"/>
    <property type="match status" value="2"/>
</dbReference>
<dbReference type="InterPro" id="IPR051200">
    <property type="entry name" value="Host-pathogen_enzymatic-act"/>
</dbReference>
<dbReference type="GO" id="GO:0016020">
    <property type="term" value="C:membrane"/>
    <property type="evidence" value="ECO:0007669"/>
    <property type="project" value="InterPro"/>
</dbReference>
<comment type="cofactor">
    <cofactor evidence="1">
        <name>Cu cation</name>
        <dbReference type="ChEBI" id="CHEBI:23378"/>
    </cofactor>
</comment>
<dbReference type="Proteomes" id="UP000256486">
    <property type="component" value="Unassembled WGS sequence"/>
</dbReference>
<evidence type="ECO:0000313" key="2">
    <source>
        <dbReference type="EMBL" id="RFA08310.1"/>
    </source>
</evidence>
<comment type="caution">
    <text evidence="2">The sequence shown here is derived from an EMBL/GenBank/DDBJ whole genome shotgun (WGS) entry which is preliminary data.</text>
</comment>
<dbReference type="RefSeq" id="WP_116413719.1">
    <property type="nucleotide sequence ID" value="NZ_NBWZ01000001.1"/>
</dbReference>
<evidence type="ECO:0000256" key="1">
    <source>
        <dbReference type="ARBA" id="ARBA00001935"/>
    </source>
</evidence>
<dbReference type="InterPro" id="IPR006311">
    <property type="entry name" value="TAT_signal"/>
</dbReference>
<dbReference type="AlphaFoldDB" id="A0A3E0VG12"/>
<dbReference type="EMBL" id="NBWZ01000001">
    <property type="protein sequence ID" value="RFA08310.1"/>
    <property type="molecule type" value="Genomic_DNA"/>
</dbReference>
<reference evidence="2 3" key="1">
    <citation type="submission" date="2017-04" db="EMBL/GenBank/DDBJ databases">
        <title>Comparative genome analysis of Subtercola boreus.</title>
        <authorList>
            <person name="Cho Y.-J."/>
            <person name="Cho A."/>
            <person name="Kim O.-S."/>
            <person name="Lee J.-I."/>
        </authorList>
    </citation>
    <scope>NUCLEOTIDE SEQUENCE [LARGE SCALE GENOMIC DNA]</scope>
    <source>
        <strain evidence="2 3">K300</strain>
    </source>
</reference>
<sequence length="550" mass="54582">MSESRHVSPRPALAVAALACSALLVAGGVSPLSASAFSSSFTVVGGVPGALAVDSTTHRVFAADQSSNVISIFDGSLDEQPVTRVEVGLHPVAIAIDESQRQIFVADSDSGTVSRFDADDPDPAAAVAVTVDHPSALAVDPVNHIVYVTSSTTNRVYSFLASPDAVSPALRSVPVGQEPSGVAVDAAAQVVAVTNSRDNTVSVFAARTAADDTGTPDPVPTTVPVGASPSGVAIDSSSHTAVVANLRDNTASRFDVTASSPAVDTVGVGRAPLSVAIDSGTHYAFVGNSLGMTVSQFAVSAAVPPVMDVPLGKAPRGVAIDESLGKVYASNPLNETVSGRAPVTPEAPWIFADSLHAATVGVWYTHVFEARGTPAPTLSLRGSLPAGLSFDAATGQLSGTPTVEDSQSVTLVAHNLAGPDATSTFRLVVTLPAPTLAPAGPLRSAKVGTAYSYRLTPTGSAPSTCAVSSGTLPAGITLSASTCALSGKPSAAGSFDFGVTARNSGGTAAASYQIIVAPAGGGTGCTDGLGGAGGSGRSGDVGGSEIRPGC</sequence>
<evidence type="ECO:0008006" key="4">
    <source>
        <dbReference type="Google" id="ProtNLM"/>
    </source>
</evidence>
<dbReference type="GO" id="GO:0005509">
    <property type="term" value="F:calcium ion binding"/>
    <property type="evidence" value="ECO:0007669"/>
    <property type="project" value="InterPro"/>
</dbReference>
<dbReference type="PANTHER" id="PTHR47197">
    <property type="entry name" value="PROTEIN NIRF"/>
    <property type="match status" value="1"/>
</dbReference>
<dbReference type="Pfam" id="PF05345">
    <property type="entry name" value="He_PIG"/>
    <property type="match status" value="2"/>
</dbReference>
<dbReference type="InterPro" id="IPR013783">
    <property type="entry name" value="Ig-like_fold"/>
</dbReference>
<dbReference type="InterPro" id="IPR015919">
    <property type="entry name" value="Cadherin-like_sf"/>
</dbReference>
<evidence type="ECO:0000313" key="3">
    <source>
        <dbReference type="Proteomes" id="UP000256486"/>
    </source>
</evidence>
<dbReference type="InterPro" id="IPR011045">
    <property type="entry name" value="N2O_reductase_N"/>
</dbReference>
<proteinExistence type="predicted"/>
<dbReference type="OrthoDB" id="5123215at2"/>